<dbReference type="PROSITE" id="PS50297">
    <property type="entry name" value="ANK_REP_REGION"/>
    <property type="match status" value="2"/>
</dbReference>
<sequence length="1962" mass="214547">MAMETSFVLDDGYTATVGPEEGRIYDRIIESNVGVVATTGLGDDQVRNILSKSHLSEPDVEHIWQLTTTIDAEGLPEGGWTRLEVYVALHFVQQFENLSLDQMAAQFAGPIPLVTKKIRRRSSCAQAGSVSNSTATDPIIHAAPSATFLRTQSLAETSVPPTARLLRHSRSDASATIRLRGTSTYQSFSDHDNSSVSQAGLEAMDAIAENEDWEGGQHPSTQSVPFHIRSSHRNHLDTTDSLEGLSRRSSIRTDTAGRAERLETLIQAKSPKVARGPVLEASGPWTRQASVIDRSHAHDNLVRSRTGHPKYKDPSAGLGGLLKSKKSKQKASDDQNWVFDKEELSLALQEALESGHVGVAEVLIDLGADVNFRTAVAKRKLHRNDMRSVPTNYIKIAASTSNIDMVRLLASHGASSTSQAEALDTAVKQNLPGVVETLLKYDADPNSIGGTIFQSAITTQKPAIVKLLLRARKGVLQSLLNACLPTAVEQGQVEIVSLLVLYGADVNDDHALALRKAVQSQRGDLLLAIMKGNPSSQSVSLAFEDAFLPNSPITIEDKYLLLDILLCGGANGDPVAEVLIRVVRAGHCGIARMLIAHGASLDFKRAAALKQAVIAQNVRMLNTLLLGKISSACATDVFTEIPQPFVERQTHNLMSPLISKGAKGIPLDKALVSAVQQKLEDVTVLLLDHKASADYNDAQALQIAATAGDIDTVFLILSKGKPQPQSMRYVLPLIPPGPPRLRYNMTKSIIDAASPAGIPTPLLDVALMEAVDTQSLQIDLDLVNLVIVAGADVNCLGGKSFQTAAKRGSIELLELLVRSAPQPSSLSSAVPVAMRLADSGLRMRFMVTLLDHGAQGPAVAQTLSEAIGEKPLDEDLVLYLVKNANVDHHQGQALCSAVKCANKKIVASVIDLGHPNHQSRLAALSIVLEPATGDRLAKLDLLLRAGIDQEGLDKALVQEISNESNSEIKVIEMLLNREASCNYDHGKSLELAVRSRSNQVLRCLVSSKCDSPILAKLLPLAMHDVDPNTRHACMALLLSGGAKGDQVSRALVHEICSSQECNPQLVKLLIDHGARVDYSEGQAIKNATSKPMKNEVLKLLFEGQGASTVLVSLIPLAMNHAQETRLQILQMLLEKGARGAQVHVALIEAVKQGPQAQPTIDMLLQYDASVDYQNGEVIKIAAAAGLSSILDCLLQKNPNSEHLPEALRLAMQTPAVQSDVNIPVRLKSVRLLTRAGVADSEVIHQALIQAVVQKDHALVDHLIRSGADPNFQSGECVITATKQVDIESLVLLARAKPSPAVFSAAFAAKSTSIDRWRSKPELLLNFDKILLDGGAIGPAVDQVFLTALKSSESACNQFVAMVSARPSLLNVNYDDGKCLRTAVRKNLYELVKTLLNHRPNQRTLCSAFMAIFELHASEEHLISLSKLFFERSKSRKHLYFGQDDDPLTSPLYQTLHRHSDKPLLLQHLLDSGCPPDSRFLWEFNPDFGAEETSPLLWLLCQAQADQQTDKRTVDILLVRGADPNFRTSGSGNSPLNIAAISSQPDIILRLLEAHANANVEDKYGRTPLQCATRVGTLESMEHLLNFTANPDDESLHIAARLTKASAVKLLLDRGASIDWLGIHTCDYRTPLGELCRTASPAKDPAQLKDTLNVFAKAQPDLTKLTNDKSLVFLALDNDSPFAMTTALLKTFRFLRENLNADFNIFRGQGGFCYSLTMYVRHFKCRTRVCDRSLDSERQCCNNELCPAPVLEKLLREFGCRDRFWIETAGANQPPGVCSPPAHILEAQKIQEKQTRLRAEERARQEQIQADLDRAANAELKRERQRLAVLEEKRQADANEDRRRLDLLEATREADLRNERRRVAAVQNEQNAESERKRREFSEQQDRARSARAEEERHVKRRNDLEAAAMERQAKITTGVLREKRRMIDSVSQVVQQAQISGVGGQRVGRILGEVGESGRFLE</sequence>
<evidence type="ECO:0000256" key="1">
    <source>
        <dbReference type="ARBA" id="ARBA00022737"/>
    </source>
</evidence>
<dbReference type="PANTHER" id="PTHR24123:SF33">
    <property type="entry name" value="PROTEIN HOS4"/>
    <property type="match status" value="1"/>
</dbReference>
<proteinExistence type="predicted"/>
<evidence type="ECO:0000313" key="6">
    <source>
        <dbReference type="Proteomes" id="UP000664203"/>
    </source>
</evidence>
<dbReference type="InterPro" id="IPR051165">
    <property type="entry name" value="Multifunctional_ANK_Repeat"/>
</dbReference>
<evidence type="ECO:0000256" key="3">
    <source>
        <dbReference type="PROSITE-ProRule" id="PRU00023"/>
    </source>
</evidence>
<feature type="repeat" description="ANK" evidence="3">
    <location>
        <begin position="1530"/>
        <end position="1562"/>
    </location>
</feature>
<dbReference type="SUPFAM" id="SSF48403">
    <property type="entry name" value="Ankyrin repeat"/>
    <property type="match status" value="3"/>
</dbReference>
<dbReference type="InterPro" id="IPR002110">
    <property type="entry name" value="Ankyrin_rpt"/>
</dbReference>
<dbReference type="SMART" id="SM00248">
    <property type="entry name" value="ANK"/>
    <property type="match status" value="17"/>
</dbReference>
<dbReference type="Pfam" id="PF12796">
    <property type="entry name" value="Ank_2"/>
    <property type="match status" value="1"/>
</dbReference>
<protein>
    <submittedName>
        <fullName evidence="5">Uncharacterized protein</fullName>
    </submittedName>
</protein>
<gene>
    <name evidence="5" type="ORF">ALECFALPRED_002832</name>
</gene>
<keyword evidence="1" id="KW-0677">Repeat</keyword>
<evidence type="ECO:0000313" key="5">
    <source>
        <dbReference type="EMBL" id="CAF9924794.1"/>
    </source>
</evidence>
<name>A0A8H3FJX0_9LECA</name>
<feature type="repeat" description="ANK" evidence="3">
    <location>
        <begin position="343"/>
        <end position="375"/>
    </location>
</feature>
<feature type="repeat" description="ANK" evidence="3">
    <location>
        <begin position="1590"/>
        <end position="1618"/>
    </location>
</feature>
<dbReference type="Gene3D" id="1.25.40.20">
    <property type="entry name" value="Ankyrin repeat-containing domain"/>
    <property type="match status" value="5"/>
</dbReference>
<organism evidence="5 6">
    <name type="scientific">Alectoria fallacina</name>
    <dbReference type="NCBI Taxonomy" id="1903189"/>
    <lineage>
        <taxon>Eukaryota</taxon>
        <taxon>Fungi</taxon>
        <taxon>Dikarya</taxon>
        <taxon>Ascomycota</taxon>
        <taxon>Pezizomycotina</taxon>
        <taxon>Lecanoromycetes</taxon>
        <taxon>OSLEUM clade</taxon>
        <taxon>Lecanoromycetidae</taxon>
        <taxon>Lecanorales</taxon>
        <taxon>Lecanorineae</taxon>
        <taxon>Parmeliaceae</taxon>
        <taxon>Alectoria</taxon>
    </lineage>
</organism>
<dbReference type="OrthoDB" id="3182339at2759"/>
<keyword evidence="6" id="KW-1185">Reference proteome</keyword>
<keyword evidence="2 3" id="KW-0040">ANK repeat</keyword>
<comment type="caution">
    <text evidence="5">The sequence shown here is derived from an EMBL/GenBank/DDBJ whole genome shotgun (WGS) entry which is preliminary data.</text>
</comment>
<evidence type="ECO:0000256" key="4">
    <source>
        <dbReference type="SAM" id="MobiDB-lite"/>
    </source>
</evidence>
<reference evidence="5" key="1">
    <citation type="submission" date="2021-03" db="EMBL/GenBank/DDBJ databases">
        <authorList>
            <person name="Tagirdzhanova G."/>
        </authorList>
    </citation>
    <scope>NUCLEOTIDE SEQUENCE</scope>
</reference>
<evidence type="ECO:0000256" key="2">
    <source>
        <dbReference type="ARBA" id="ARBA00023043"/>
    </source>
</evidence>
<dbReference type="PANTHER" id="PTHR24123">
    <property type="entry name" value="ANKYRIN REPEAT-CONTAINING"/>
    <property type="match status" value="1"/>
</dbReference>
<dbReference type="EMBL" id="CAJPDR010000195">
    <property type="protein sequence ID" value="CAF9924794.1"/>
    <property type="molecule type" value="Genomic_DNA"/>
</dbReference>
<dbReference type="PROSITE" id="PS50088">
    <property type="entry name" value="ANK_REPEAT"/>
    <property type="match status" value="3"/>
</dbReference>
<accession>A0A8H3FJX0</accession>
<dbReference type="InterPro" id="IPR036770">
    <property type="entry name" value="Ankyrin_rpt-contain_sf"/>
</dbReference>
<dbReference type="Proteomes" id="UP000664203">
    <property type="component" value="Unassembled WGS sequence"/>
</dbReference>
<feature type="region of interest" description="Disordered" evidence="4">
    <location>
        <begin position="301"/>
        <end position="334"/>
    </location>
</feature>
<feature type="region of interest" description="Disordered" evidence="4">
    <location>
        <begin position="1858"/>
        <end position="1898"/>
    </location>
</feature>
<feature type="compositionally biased region" description="Basic and acidic residues" evidence="4">
    <location>
        <begin position="1872"/>
        <end position="1898"/>
    </location>
</feature>